<dbReference type="OrthoDB" id="2002222at2"/>
<dbReference type="PANTHER" id="PTHR41271:SF1">
    <property type="entry name" value="DUF402 DOMAIN-CONTAINING PROTEIN"/>
    <property type="match status" value="1"/>
</dbReference>
<dbReference type="EMBL" id="SKFG01000003">
    <property type="protein sequence ID" value="TCZ79250.1"/>
    <property type="molecule type" value="Genomic_DNA"/>
</dbReference>
<organism evidence="2 3">
    <name type="scientific">Paenibacillus albiflavus</name>
    <dbReference type="NCBI Taxonomy" id="2545760"/>
    <lineage>
        <taxon>Bacteria</taxon>
        <taxon>Bacillati</taxon>
        <taxon>Bacillota</taxon>
        <taxon>Bacilli</taxon>
        <taxon>Bacillales</taxon>
        <taxon>Paenibacillaceae</taxon>
        <taxon>Paenibacillus</taxon>
    </lineage>
</organism>
<dbReference type="AlphaFoldDB" id="A0A4R4EJ35"/>
<dbReference type="Proteomes" id="UP000295418">
    <property type="component" value="Unassembled WGS sequence"/>
</dbReference>
<keyword evidence="3" id="KW-1185">Reference proteome</keyword>
<dbReference type="SUPFAM" id="SSF159234">
    <property type="entry name" value="FomD-like"/>
    <property type="match status" value="1"/>
</dbReference>
<feature type="domain" description="DUF402" evidence="1">
    <location>
        <begin position="81"/>
        <end position="177"/>
    </location>
</feature>
<dbReference type="Pfam" id="PF04167">
    <property type="entry name" value="DUF402"/>
    <property type="match status" value="1"/>
</dbReference>
<comment type="caution">
    <text evidence="2">The sequence shown here is derived from an EMBL/GenBank/DDBJ whole genome shotgun (WGS) entry which is preliminary data.</text>
</comment>
<evidence type="ECO:0000259" key="1">
    <source>
        <dbReference type="Pfam" id="PF04167"/>
    </source>
</evidence>
<protein>
    <submittedName>
        <fullName evidence="2">DUF402 domain-containing protein</fullName>
    </submittedName>
</protein>
<dbReference type="PANTHER" id="PTHR41271">
    <property type="entry name" value="DUF402 DOMAIN-CONTAINING PROTEIN"/>
    <property type="match status" value="1"/>
</dbReference>
<dbReference type="Gene3D" id="2.40.380.10">
    <property type="entry name" value="FomD-like"/>
    <property type="match status" value="1"/>
</dbReference>
<name>A0A4R4EJ35_9BACL</name>
<accession>A0A4R4EJ35</accession>
<proteinExistence type="predicted"/>
<sequence>METRKPCIRSISDWSITMKRKYAKRSDWKRILEREYKQLYVEDVDYTGTISMLILTKVREPLFVSVGDKDKYCVADNGYKWLQYFPNNSHYSLTVMFNAQNEAVQWYYDVSHKMEVTDEGEPYFVDLYLDVVVLPNREVYLLDEDELQEALDSQEISIDEYHLAKQEATRLIQSIEDSNNVLMDRCYKDLATLEAL</sequence>
<dbReference type="InterPro" id="IPR035930">
    <property type="entry name" value="FomD-like_sf"/>
</dbReference>
<gene>
    <name evidence="2" type="ORF">E0485_05100</name>
</gene>
<dbReference type="InterPro" id="IPR007295">
    <property type="entry name" value="DUF402"/>
</dbReference>
<evidence type="ECO:0000313" key="3">
    <source>
        <dbReference type="Proteomes" id="UP000295418"/>
    </source>
</evidence>
<reference evidence="2 3" key="1">
    <citation type="submission" date="2019-03" db="EMBL/GenBank/DDBJ databases">
        <authorList>
            <person name="Kim M.K.M."/>
        </authorList>
    </citation>
    <scope>NUCLEOTIDE SEQUENCE [LARGE SCALE GENOMIC DNA]</scope>
    <source>
        <strain evidence="2 3">18JY21-1</strain>
    </source>
</reference>
<evidence type="ECO:0000313" key="2">
    <source>
        <dbReference type="EMBL" id="TCZ79250.1"/>
    </source>
</evidence>